<gene>
    <name evidence="13" type="ORF">SAMN05444515_11387</name>
</gene>
<dbReference type="AlphaFoldDB" id="A0A1H7P8W6"/>
<comment type="similarity">
    <text evidence="3 12">Belongs to the CcmD/CycX/HelD family.</text>
</comment>
<dbReference type="RefSeq" id="WP_090254540.1">
    <property type="nucleotide sequence ID" value="NZ_FOAA01000013.1"/>
</dbReference>
<evidence type="ECO:0000313" key="13">
    <source>
        <dbReference type="EMBL" id="SEL32221.1"/>
    </source>
</evidence>
<proteinExistence type="inferred from homology"/>
<evidence type="ECO:0000256" key="5">
    <source>
        <dbReference type="ARBA" id="ARBA00022448"/>
    </source>
</evidence>
<keyword evidence="14" id="KW-1185">Reference proteome</keyword>
<evidence type="ECO:0000256" key="9">
    <source>
        <dbReference type="ARBA" id="ARBA00022748"/>
    </source>
</evidence>
<dbReference type="STRING" id="1396821.SAMN05444515_11387"/>
<keyword evidence="8 12" id="KW-0812">Transmembrane</keyword>
<dbReference type="Pfam" id="PF04995">
    <property type="entry name" value="CcmD"/>
    <property type="match status" value="1"/>
</dbReference>
<evidence type="ECO:0000256" key="7">
    <source>
        <dbReference type="ARBA" id="ARBA00022519"/>
    </source>
</evidence>
<dbReference type="OrthoDB" id="5797305at2"/>
<evidence type="ECO:0000256" key="6">
    <source>
        <dbReference type="ARBA" id="ARBA00022475"/>
    </source>
</evidence>
<evidence type="ECO:0000256" key="4">
    <source>
        <dbReference type="ARBA" id="ARBA00016461"/>
    </source>
</evidence>
<keyword evidence="5 12" id="KW-0813">Transport</keyword>
<sequence>MMEFLAMGGHGLFVWGSYGVTLLVLLGEMIWLRRRRLALRRQLARLARLQGDSPS</sequence>
<protein>
    <recommendedName>
        <fullName evidence="4 12">Heme exporter protein D</fullName>
    </recommendedName>
</protein>
<dbReference type="PANTHER" id="PTHR37531:SF1">
    <property type="entry name" value="HEME EXPORTER PROTEIN D"/>
    <property type="match status" value="1"/>
</dbReference>
<dbReference type="GO" id="GO:0005886">
    <property type="term" value="C:plasma membrane"/>
    <property type="evidence" value="ECO:0007669"/>
    <property type="project" value="UniProtKB-SubCell"/>
</dbReference>
<dbReference type="GO" id="GO:0015886">
    <property type="term" value="P:heme transport"/>
    <property type="evidence" value="ECO:0007669"/>
    <property type="project" value="InterPro"/>
</dbReference>
<name>A0A1H7P8W6_9GAMM</name>
<evidence type="ECO:0000256" key="12">
    <source>
        <dbReference type="RuleBase" id="RU363101"/>
    </source>
</evidence>
<evidence type="ECO:0000256" key="1">
    <source>
        <dbReference type="ARBA" id="ARBA00002442"/>
    </source>
</evidence>
<evidence type="ECO:0000256" key="3">
    <source>
        <dbReference type="ARBA" id="ARBA00008741"/>
    </source>
</evidence>
<dbReference type="InterPro" id="IPR052075">
    <property type="entry name" value="Heme_exporter_D"/>
</dbReference>
<comment type="subcellular location">
    <subcellularLocation>
        <location evidence="2 12">Cell inner membrane</location>
        <topology evidence="2 12">Single-pass membrane protein</topology>
    </subcellularLocation>
</comment>
<evidence type="ECO:0000256" key="11">
    <source>
        <dbReference type="ARBA" id="ARBA00023136"/>
    </source>
</evidence>
<keyword evidence="11 12" id="KW-0472">Membrane</keyword>
<evidence type="ECO:0000313" key="14">
    <source>
        <dbReference type="Proteomes" id="UP000199256"/>
    </source>
</evidence>
<keyword evidence="10 12" id="KW-1133">Transmembrane helix</keyword>
<dbReference type="NCBIfam" id="TIGR03141">
    <property type="entry name" value="cytochro_ccmD"/>
    <property type="match status" value="1"/>
</dbReference>
<dbReference type="PANTHER" id="PTHR37531">
    <property type="entry name" value="HEME EXPORTER PROTEIN D"/>
    <property type="match status" value="1"/>
</dbReference>
<keyword evidence="9 12" id="KW-0201">Cytochrome c-type biogenesis</keyword>
<dbReference type="GO" id="GO:1903607">
    <property type="term" value="P:cytochrome c biosynthetic process"/>
    <property type="evidence" value="ECO:0007669"/>
    <property type="project" value="TreeGrafter"/>
</dbReference>
<keyword evidence="7 12" id="KW-0997">Cell inner membrane</keyword>
<dbReference type="GO" id="GO:0017004">
    <property type="term" value="P:cytochrome complex assembly"/>
    <property type="evidence" value="ECO:0007669"/>
    <property type="project" value="UniProtKB-KW"/>
</dbReference>
<evidence type="ECO:0000256" key="2">
    <source>
        <dbReference type="ARBA" id="ARBA00004377"/>
    </source>
</evidence>
<dbReference type="Proteomes" id="UP000199256">
    <property type="component" value="Unassembled WGS sequence"/>
</dbReference>
<reference evidence="14" key="1">
    <citation type="submission" date="2016-10" db="EMBL/GenBank/DDBJ databases">
        <authorList>
            <person name="Varghese N."/>
            <person name="Submissions S."/>
        </authorList>
    </citation>
    <scope>NUCLEOTIDE SEQUENCE [LARGE SCALE GENOMIC DNA]</scope>
    <source>
        <strain evidence="14">DSM 241</strain>
    </source>
</reference>
<comment type="function">
    <text evidence="1 12">Required for the export of heme to the periplasm for the biogenesis of c-type cytochromes.</text>
</comment>
<accession>A0A1H7P8W6</accession>
<evidence type="ECO:0000256" key="10">
    <source>
        <dbReference type="ARBA" id="ARBA00022989"/>
    </source>
</evidence>
<dbReference type="InterPro" id="IPR007078">
    <property type="entry name" value="Haem_export_protD_CcmD"/>
</dbReference>
<feature type="transmembrane region" description="Helical" evidence="12">
    <location>
        <begin position="12"/>
        <end position="32"/>
    </location>
</feature>
<organism evidence="13 14">
    <name type="scientific">Ectothiorhodospira marina</name>
    <dbReference type="NCBI Taxonomy" id="1396821"/>
    <lineage>
        <taxon>Bacteria</taxon>
        <taxon>Pseudomonadati</taxon>
        <taxon>Pseudomonadota</taxon>
        <taxon>Gammaproteobacteria</taxon>
        <taxon>Chromatiales</taxon>
        <taxon>Ectothiorhodospiraceae</taxon>
        <taxon>Ectothiorhodospira</taxon>
    </lineage>
</organism>
<evidence type="ECO:0000256" key="8">
    <source>
        <dbReference type="ARBA" id="ARBA00022692"/>
    </source>
</evidence>
<dbReference type="EMBL" id="FOAA01000013">
    <property type="protein sequence ID" value="SEL32221.1"/>
    <property type="molecule type" value="Genomic_DNA"/>
</dbReference>
<keyword evidence="6 12" id="KW-1003">Cell membrane</keyword>